<name>A0A918FCV7_AGRME</name>
<evidence type="ECO:0000259" key="1">
    <source>
        <dbReference type="Pfam" id="PF19694"/>
    </source>
</evidence>
<gene>
    <name evidence="2" type="ORF">GCM10010196_26900</name>
</gene>
<organism evidence="2 3">
    <name type="scientific">Agromyces mediolanus</name>
    <name type="common">Corynebacterium mediolanum</name>
    <dbReference type="NCBI Taxonomy" id="41986"/>
    <lineage>
        <taxon>Bacteria</taxon>
        <taxon>Bacillati</taxon>
        <taxon>Actinomycetota</taxon>
        <taxon>Actinomycetes</taxon>
        <taxon>Micrococcales</taxon>
        <taxon>Microbacteriaceae</taxon>
        <taxon>Agromyces</taxon>
    </lineage>
</organism>
<evidence type="ECO:0000313" key="3">
    <source>
        <dbReference type="Proteomes" id="UP000610303"/>
    </source>
</evidence>
<dbReference type="EMBL" id="BMRJ01000002">
    <property type="protein sequence ID" value="GGR31292.1"/>
    <property type="molecule type" value="Genomic_DNA"/>
</dbReference>
<dbReference type="InterPro" id="IPR045676">
    <property type="entry name" value="DUF6194"/>
</dbReference>
<proteinExistence type="predicted"/>
<dbReference type="Proteomes" id="UP000610303">
    <property type="component" value="Unassembled WGS sequence"/>
</dbReference>
<evidence type="ECO:0000313" key="2">
    <source>
        <dbReference type="EMBL" id="GGR31292.1"/>
    </source>
</evidence>
<reference evidence="2" key="1">
    <citation type="journal article" date="2014" name="Int. J. Syst. Evol. Microbiol.">
        <title>Complete genome sequence of Corynebacterium casei LMG S-19264T (=DSM 44701T), isolated from a smear-ripened cheese.</title>
        <authorList>
            <consortium name="US DOE Joint Genome Institute (JGI-PGF)"/>
            <person name="Walter F."/>
            <person name="Albersmeier A."/>
            <person name="Kalinowski J."/>
            <person name="Ruckert C."/>
        </authorList>
    </citation>
    <scope>NUCLEOTIDE SEQUENCE</scope>
    <source>
        <strain evidence="2">JCM 3346</strain>
    </source>
</reference>
<accession>A0A918FCV7</accession>
<feature type="domain" description="DUF6194" evidence="1">
    <location>
        <begin position="1"/>
        <end position="149"/>
    </location>
</feature>
<protein>
    <recommendedName>
        <fullName evidence="1">DUF6194 domain-containing protein</fullName>
    </recommendedName>
</protein>
<dbReference type="AlphaFoldDB" id="A0A918FCV7"/>
<reference evidence="2" key="2">
    <citation type="submission" date="2020-09" db="EMBL/GenBank/DDBJ databases">
        <authorList>
            <person name="Sun Q."/>
            <person name="Ohkuma M."/>
        </authorList>
    </citation>
    <scope>NUCLEOTIDE SEQUENCE</scope>
    <source>
        <strain evidence="2">JCM 3346</strain>
    </source>
</reference>
<comment type="caution">
    <text evidence="2">The sequence shown here is derived from an EMBL/GenBank/DDBJ whole genome shotgun (WGS) entry which is preliminary data.</text>
</comment>
<keyword evidence="3" id="KW-1185">Reference proteome</keyword>
<sequence length="157" mass="17150">MQQILDAVRSFDGVLVVEPAPGGPFPELAWGDAFFYHAPDGRMPERTQPYGTIVTKDSPDDTASRLDEPGRYRVNVHVDRATFRRVTGEDPRSLAVPRDAAAVDVLGPHPVYGANGWLAVVNPESTVEELVALLRAAHEAARRRSTRSAARRARPGV</sequence>
<dbReference type="Pfam" id="PF19694">
    <property type="entry name" value="DUF6194"/>
    <property type="match status" value="1"/>
</dbReference>